<comment type="caution">
    <text evidence="1">The sequence shown here is derived from an EMBL/GenBank/DDBJ whole genome shotgun (WGS) entry which is preliminary data.</text>
</comment>
<proteinExistence type="predicted"/>
<evidence type="ECO:0000313" key="2">
    <source>
        <dbReference type="Proteomes" id="UP001274830"/>
    </source>
</evidence>
<gene>
    <name evidence="1" type="ORF">LTR78_001975</name>
</gene>
<evidence type="ECO:0000313" key="1">
    <source>
        <dbReference type="EMBL" id="KAK3677880.1"/>
    </source>
</evidence>
<keyword evidence="2" id="KW-1185">Reference proteome</keyword>
<name>A0AAE0WU75_9PEZI</name>
<organism evidence="1 2">
    <name type="scientific">Recurvomyces mirabilis</name>
    <dbReference type="NCBI Taxonomy" id="574656"/>
    <lineage>
        <taxon>Eukaryota</taxon>
        <taxon>Fungi</taxon>
        <taxon>Dikarya</taxon>
        <taxon>Ascomycota</taxon>
        <taxon>Pezizomycotina</taxon>
        <taxon>Dothideomycetes</taxon>
        <taxon>Dothideomycetidae</taxon>
        <taxon>Mycosphaerellales</taxon>
        <taxon>Teratosphaeriaceae</taxon>
        <taxon>Recurvomyces</taxon>
    </lineage>
</organism>
<sequence length="198" mass="23267">MPALPQNYDSFGYAFDMYDHHVMMARVDWIAQNIFYYLDLSKPFPRTGTPTRFIPFEENALIQRRIRRFMSLDMDALHVQHAAEWATLVDEFDSYAQDLGDWYRNDMARRGHKSYVAMHKSKPVIWRKIDYSAGTNLPITPLHHSRSSLVFPNDGYPSPEIAEIEEQGDDKRSTVDEAYCSCHYYWWIQDDTNPASEI</sequence>
<accession>A0AAE0WU75</accession>
<dbReference type="AlphaFoldDB" id="A0AAE0WU75"/>
<dbReference type="Proteomes" id="UP001274830">
    <property type="component" value="Unassembled WGS sequence"/>
</dbReference>
<protein>
    <submittedName>
        <fullName evidence="1">Uncharacterized protein</fullName>
    </submittedName>
</protein>
<dbReference type="EMBL" id="JAUTXT010000005">
    <property type="protein sequence ID" value="KAK3677880.1"/>
    <property type="molecule type" value="Genomic_DNA"/>
</dbReference>
<reference evidence="1" key="1">
    <citation type="submission" date="2023-07" db="EMBL/GenBank/DDBJ databases">
        <title>Black Yeasts Isolated from many extreme environments.</title>
        <authorList>
            <person name="Coleine C."/>
            <person name="Stajich J.E."/>
            <person name="Selbmann L."/>
        </authorList>
    </citation>
    <scope>NUCLEOTIDE SEQUENCE</scope>
    <source>
        <strain evidence="1">CCFEE 5485</strain>
    </source>
</reference>